<feature type="domain" description="CusB-like beta-barrel" evidence="3">
    <location>
        <begin position="223"/>
        <end position="298"/>
    </location>
</feature>
<evidence type="ECO:0000313" key="5">
    <source>
        <dbReference type="EMBL" id="GGA88151.1"/>
    </source>
</evidence>
<reference evidence="5" key="1">
    <citation type="journal article" date="2014" name="Int. J. Syst. Evol. Microbiol.">
        <title>Complete genome sequence of Corynebacterium casei LMG S-19264T (=DSM 44701T), isolated from a smear-ripened cheese.</title>
        <authorList>
            <consortium name="US DOE Joint Genome Institute (JGI-PGF)"/>
            <person name="Walter F."/>
            <person name="Albersmeier A."/>
            <person name="Kalinowski J."/>
            <person name="Ruckert C."/>
        </authorList>
    </citation>
    <scope>NUCLEOTIDE SEQUENCE</scope>
    <source>
        <strain evidence="5">CGMCC 1.15448</strain>
    </source>
</reference>
<keyword evidence="2" id="KW-0813">Transport</keyword>
<comment type="caution">
    <text evidence="5">The sequence shown here is derived from an EMBL/GenBank/DDBJ whole genome shotgun (WGS) entry which is preliminary data.</text>
</comment>
<comment type="similarity">
    <text evidence="1">Belongs to the membrane fusion protein (MFP) (TC 8.A.1) family.</text>
</comment>
<dbReference type="Pfam" id="PF25973">
    <property type="entry name" value="BSH_CzcB"/>
    <property type="match status" value="1"/>
</dbReference>
<feature type="domain" description="CzcB-like barrel-sandwich hybrid" evidence="4">
    <location>
        <begin position="80"/>
        <end position="219"/>
    </location>
</feature>
<dbReference type="GO" id="GO:0030313">
    <property type="term" value="C:cell envelope"/>
    <property type="evidence" value="ECO:0007669"/>
    <property type="project" value="TreeGrafter"/>
</dbReference>
<keyword evidence="6" id="KW-1185">Reference proteome</keyword>
<dbReference type="Gene3D" id="2.40.50.100">
    <property type="match status" value="1"/>
</dbReference>
<dbReference type="GO" id="GO:0016020">
    <property type="term" value="C:membrane"/>
    <property type="evidence" value="ECO:0007669"/>
    <property type="project" value="InterPro"/>
</dbReference>
<name>A0A8J2U9L9_9BACT</name>
<protein>
    <recommendedName>
        <fullName evidence="7">Efflux RND transporter periplasmic adaptor subunit</fullName>
    </recommendedName>
</protein>
<dbReference type="AlphaFoldDB" id="A0A8J2U9L9"/>
<dbReference type="InterPro" id="IPR006143">
    <property type="entry name" value="RND_pump_MFP"/>
</dbReference>
<sequence>MRIQANLTIKTLTGALFLGAGFLFLQSCNTSAEKPNDDRAPYIIPDSLLKTLQFDSVKQGELINAITLTGQVDFNQDKQVNIFSLVSGNIQDIKVQLGDYVTAGQGLAIVKSSEMAGYTNNLIQAQTNLVAAKKQLDATNALYKAGLASILDVTNAQANYDQAVAQLEMVKRILRINGNDTSGNYVIKAPIGGFVVQKFATNSQAIRPDNSNPLFTISDLKDVWVWANVYEGNVDKIHLGDNVDVTTLSHPGRVFKGKVDKIMHVLDPNSRVMKVRVVILNEDYALRPQMFASVTATSTTHQQAIYIPQSALIFDHSQYYVLVYHGAGKANITPVQKLSSLGDKIYLTDGVKVGDTVIKSSALQIYDQLNN</sequence>
<reference evidence="5" key="2">
    <citation type="submission" date="2020-09" db="EMBL/GenBank/DDBJ databases">
        <authorList>
            <person name="Sun Q."/>
            <person name="Zhou Y."/>
        </authorList>
    </citation>
    <scope>NUCLEOTIDE SEQUENCE</scope>
    <source>
        <strain evidence="5">CGMCC 1.15448</strain>
    </source>
</reference>
<dbReference type="PANTHER" id="PTHR30097:SF4">
    <property type="entry name" value="SLR6042 PROTEIN"/>
    <property type="match status" value="1"/>
</dbReference>
<dbReference type="EMBL" id="BMJC01000001">
    <property type="protein sequence ID" value="GGA88151.1"/>
    <property type="molecule type" value="Genomic_DNA"/>
</dbReference>
<dbReference type="SUPFAM" id="SSF111369">
    <property type="entry name" value="HlyD-like secretion proteins"/>
    <property type="match status" value="1"/>
</dbReference>
<dbReference type="PROSITE" id="PS51257">
    <property type="entry name" value="PROKAR_LIPOPROTEIN"/>
    <property type="match status" value="1"/>
</dbReference>
<gene>
    <name evidence="5" type="ORF">GCM10011511_09160</name>
</gene>
<evidence type="ECO:0000256" key="1">
    <source>
        <dbReference type="ARBA" id="ARBA00009477"/>
    </source>
</evidence>
<evidence type="ECO:0000313" key="6">
    <source>
        <dbReference type="Proteomes" id="UP000607559"/>
    </source>
</evidence>
<dbReference type="Gene3D" id="1.20.1600.10">
    <property type="entry name" value="Outer membrane efflux proteins (OEP)"/>
    <property type="match status" value="1"/>
</dbReference>
<dbReference type="PANTHER" id="PTHR30097">
    <property type="entry name" value="CATION EFFLUX SYSTEM PROTEIN CUSB"/>
    <property type="match status" value="1"/>
</dbReference>
<dbReference type="Gene3D" id="2.40.30.170">
    <property type="match status" value="1"/>
</dbReference>
<dbReference type="GO" id="GO:0015562">
    <property type="term" value="F:efflux transmembrane transporter activity"/>
    <property type="evidence" value="ECO:0007669"/>
    <property type="project" value="InterPro"/>
</dbReference>
<evidence type="ECO:0000256" key="2">
    <source>
        <dbReference type="ARBA" id="ARBA00022448"/>
    </source>
</evidence>
<dbReference type="InterPro" id="IPR051909">
    <property type="entry name" value="MFP_Cation_Efflux"/>
</dbReference>
<dbReference type="GO" id="GO:0015679">
    <property type="term" value="P:plasma membrane copper ion transport"/>
    <property type="evidence" value="ECO:0007669"/>
    <property type="project" value="TreeGrafter"/>
</dbReference>
<organism evidence="5 6">
    <name type="scientific">Puia dinghuensis</name>
    <dbReference type="NCBI Taxonomy" id="1792502"/>
    <lineage>
        <taxon>Bacteria</taxon>
        <taxon>Pseudomonadati</taxon>
        <taxon>Bacteroidota</taxon>
        <taxon>Chitinophagia</taxon>
        <taxon>Chitinophagales</taxon>
        <taxon>Chitinophagaceae</taxon>
        <taxon>Puia</taxon>
    </lineage>
</organism>
<evidence type="ECO:0008006" key="7">
    <source>
        <dbReference type="Google" id="ProtNLM"/>
    </source>
</evidence>
<dbReference type="FunFam" id="2.40.30.170:FF:000010">
    <property type="entry name" value="Efflux RND transporter periplasmic adaptor subunit"/>
    <property type="match status" value="1"/>
</dbReference>
<proteinExistence type="inferred from homology"/>
<dbReference type="Proteomes" id="UP000607559">
    <property type="component" value="Unassembled WGS sequence"/>
</dbReference>
<dbReference type="InterPro" id="IPR058647">
    <property type="entry name" value="BSH_CzcB-like"/>
</dbReference>
<dbReference type="Pfam" id="PF25954">
    <property type="entry name" value="Beta-barrel_RND_2"/>
    <property type="match status" value="1"/>
</dbReference>
<evidence type="ECO:0000259" key="3">
    <source>
        <dbReference type="Pfam" id="PF25954"/>
    </source>
</evidence>
<dbReference type="NCBIfam" id="TIGR01730">
    <property type="entry name" value="RND_mfp"/>
    <property type="match status" value="1"/>
</dbReference>
<evidence type="ECO:0000259" key="4">
    <source>
        <dbReference type="Pfam" id="PF25973"/>
    </source>
</evidence>
<dbReference type="RefSeq" id="WP_188929001.1">
    <property type="nucleotide sequence ID" value="NZ_BMJC01000001.1"/>
</dbReference>
<dbReference type="Gene3D" id="2.40.420.20">
    <property type="match status" value="1"/>
</dbReference>
<dbReference type="GO" id="GO:0060003">
    <property type="term" value="P:copper ion export"/>
    <property type="evidence" value="ECO:0007669"/>
    <property type="project" value="TreeGrafter"/>
</dbReference>
<dbReference type="InterPro" id="IPR058792">
    <property type="entry name" value="Beta-barrel_RND_2"/>
</dbReference>
<accession>A0A8J2U9L9</accession>